<dbReference type="OrthoDB" id="8785919at2"/>
<organism evidence="1 2">
    <name type="scientific">Candidatus Avelusimicrobium gallicola</name>
    <dbReference type="NCBI Taxonomy" id="2562704"/>
    <lineage>
        <taxon>Bacteria</taxon>
        <taxon>Pseudomonadati</taxon>
        <taxon>Elusimicrobiota</taxon>
        <taxon>Elusimicrobia</taxon>
        <taxon>Elusimicrobiales</taxon>
        <taxon>Elusimicrobiaceae</taxon>
        <taxon>Candidatus Avelusimicrobium</taxon>
    </lineage>
</organism>
<sequence>MEFEIGQIVDKENYTQAAIWCNKNGAHIEKQGEDYVIMANPEPAVPTAEEQVRTKEAQTGLTRAVRELVLAEGSGASEYVKAKAKEIEALAAPLREADQ</sequence>
<keyword evidence="2" id="KW-1185">Reference proteome</keyword>
<dbReference type="Proteomes" id="UP000196368">
    <property type="component" value="Unassembled WGS sequence"/>
</dbReference>
<reference evidence="2" key="1">
    <citation type="submission" date="2017-04" db="EMBL/GenBank/DDBJ databases">
        <title>Function of individual gut microbiota members based on whole genome sequencing of pure cultures obtained from chicken caecum.</title>
        <authorList>
            <person name="Medvecky M."/>
            <person name="Cejkova D."/>
            <person name="Polansky O."/>
            <person name="Karasova D."/>
            <person name="Kubasova T."/>
            <person name="Cizek A."/>
            <person name="Rychlik I."/>
        </authorList>
    </citation>
    <scope>NUCLEOTIDE SEQUENCE [LARGE SCALE GENOMIC DNA]</scope>
    <source>
        <strain evidence="2">An273</strain>
    </source>
</reference>
<dbReference type="AlphaFoldDB" id="A0A1Y4DBY8"/>
<evidence type="ECO:0000313" key="1">
    <source>
        <dbReference type="EMBL" id="OUO56643.1"/>
    </source>
</evidence>
<dbReference type="EMBL" id="NFJD01000003">
    <property type="protein sequence ID" value="OUO56643.1"/>
    <property type="molecule type" value="Genomic_DNA"/>
</dbReference>
<protein>
    <submittedName>
        <fullName evidence="1">Uncharacterized protein</fullName>
    </submittedName>
</protein>
<comment type="caution">
    <text evidence="1">The sequence shown here is derived from an EMBL/GenBank/DDBJ whole genome shotgun (WGS) entry which is preliminary data.</text>
</comment>
<dbReference type="RefSeq" id="WP_087288766.1">
    <property type="nucleotide sequence ID" value="NZ_NFJD01000003.1"/>
</dbReference>
<evidence type="ECO:0000313" key="2">
    <source>
        <dbReference type="Proteomes" id="UP000196368"/>
    </source>
</evidence>
<name>A0A1Y4DBY8_9BACT</name>
<gene>
    <name evidence="1" type="ORF">B5F75_05485</name>
</gene>
<proteinExistence type="predicted"/>
<accession>A0A1Y4DBY8</accession>